<keyword evidence="2" id="KW-1185">Reference proteome</keyword>
<gene>
    <name evidence="1" type="ORF">GBF38_009398</name>
</gene>
<protein>
    <submittedName>
        <fullName evidence="1">Uncharacterized protein</fullName>
    </submittedName>
</protein>
<accession>A0ACB7F7F2</accession>
<proteinExistence type="predicted"/>
<sequence length="232" mass="26331">MASAQRRRWSKDLPPDLSGLMNTLINYANSFIRKFDNKEKDMRRIVGQLQEISAEVRALQNRGPSDFTRGARQTFGFFAAPLEFAEKGVQRVTNAFRESGKAYQVEKLGKEFTEIVVPLKNDLEQIQKTCEKLEQKSSEVRAKCTLEEMEEFEKILRQVSELGEKSEGVLGVVVTVLGFIGDLLMLVVNVIAATVSTEVEEGLRDSIIQSADQCQKVVREFETMKKELEEFI</sequence>
<comment type="caution">
    <text evidence="1">The sequence shown here is derived from an EMBL/GenBank/DDBJ whole genome shotgun (WGS) entry which is preliminary data.</text>
</comment>
<organism evidence="1 2">
    <name type="scientific">Nibea albiflora</name>
    <name type="common">Yellow drum</name>
    <name type="synonym">Corvina albiflora</name>
    <dbReference type="NCBI Taxonomy" id="240163"/>
    <lineage>
        <taxon>Eukaryota</taxon>
        <taxon>Metazoa</taxon>
        <taxon>Chordata</taxon>
        <taxon>Craniata</taxon>
        <taxon>Vertebrata</taxon>
        <taxon>Euteleostomi</taxon>
        <taxon>Actinopterygii</taxon>
        <taxon>Neopterygii</taxon>
        <taxon>Teleostei</taxon>
        <taxon>Neoteleostei</taxon>
        <taxon>Acanthomorphata</taxon>
        <taxon>Eupercaria</taxon>
        <taxon>Sciaenidae</taxon>
        <taxon>Nibea</taxon>
    </lineage>
</organism>
<evidence type="ECO:0000313" key="1">
    <source>
        <dbReference type="EMBL" id="KAG8010403.1"/>
    </source>
</evidence>
<name>A0ACB7F7F2_NIBAL</name>
<dbReference type="EMBL" id="CM024803">
    <property type="protein sequence ID" value="KAG8010403.1"/>
    <property type="molecule type" value="Genomic_DNA"/>
</dbReference>
<evidence type="ECO:0000313" key="2">
    <source>
        <dbReference type="Proteomes" id="UP000805704"/>
    </source>
</evidence>
<reference evidence="1" key="1">
    <citation type="submission" date="2020-04" db="EMBL/GenBank/DDBJ databases">
        <title>A chromosome-scale assembly and high-density genetic map of the yellow drum (Nibea albiflora) genome.</title>
        <authorList>
            <person name="Xu D."/>
            <person name="Zhang W."/>
            <person name="Chen R."/>
            <person name="Tan P."/>
            <person name="Wang L."/>
            <person name="Song H."/>
            <person name="Tian L."/>
            <person name="Zhu Q."/>
            <person name="Wang B."/>
        </authorList>
    </citation>
    <scope>NUCLEOTIDE SEQUENCE</scope>
    <source>
        <strain evidence="1">ZJHYS-2018</strain>
    </source>
</reference>
<dbReference type="Proteomes" id="UP000805704">
    <property type="component" value="Chromosome 15"/>
</dbReference>